<evidence type="ECO:0000313" key="2">
    <source>
        <dbReference type="Proteomes" id="UP000225277"/>
    </source>
</evidence>
<evidence type="ECO:0000313" key="1">
    <source>
        <dbReference type="EMBL" id="CZT20722.1"/>
    </source>
</evidence>
<dbReference type="OrthoDB" id="3649621at2759"/>
<dbReference type="GeneID" id="35601715"/>
<name>A0A2D3UTC0_9PEZI</name>
<sequence length="124" mass="13882">MSDVRLISEWMGENNETRAYYALDREMLTAHREERDAHAENIARSLLEHANIPLLIRARACMVIGCSNAPDHLDMAKEAVRIAELGRSRCVSPGDFENQLVADCREVCRGAQAFWDANHQGTAG</sequence>
<keyword evidence="2" id="KW-1185">Reference proteome</keyword>
<organism evidence="1 2">
    <name type="scientific">Ramularia collo-cygni</name>
    <dbReference type="NCBI Taxonomy" id="112498"/>
    <lineage>
        <taxon>Eukaryota</taxon>
        <taxon>Fungi</taxon>
        <taxon>Dikarya</taxon>
        <taxon>Ascomycota</taxon>
        <taxon>Pezizomycotina</taxon>
        <taxon>Dothideomycetes</taxon>
        <taxon>Dothideomycetidae</taxon>
        <taxon>Mycosphaerellales</taxon>
        <taxon>Mycosphaerellaceae</taxon>
        <taxon>Ramularia</taxon>
    </lineage>
</organism>
<dbReference type="AlphaFoldDB" id="A0A2D3UTC0"/>
<dbReference type="Proteomes" id="UP000225277">
    <property type="component" value="Unassembled WGS sequence"/>
</dbReference>
<reference evidence="1 2" key="1">
    <citation type="submission" date="2016-03" db="EMBL/GenBank/DDBJ databases">
        <authorList>
            <person name="Ploux O."/>
        </authorList>
    </citation>
    <scope>NUCLEOTIDE SEQUENCE [LARGE SCALE GENOMIC DNA]</scope>
    <source>
        <strain evidence="1 2">URUG2</strain>
    </source>
</reference>
<proteinExistence type="predicted"/>
<dbReference type="EMBL" id="FJUY01000009">
    <property type="protein sequence ID" value="CZT20722.1"/>
    <property type="molecule type" value="Genomic_DNA"/>
</dbReference>
<dbReference type="RefSeq" id="XP_023627611.1">
    <property type="nucleotide sequence ID" value="XM_023771843.1"/>
</dbReference>
<accession>A0A2D3UTC0</accession>
<gene>
    <name evidence="1" type="ORF">RCC_06580</name>
</gene>
<protein>
    <submittedName>
        <fullName evidence="1">Uncharacterized protein</fullName>
    </submittedName>
</protein>